<sequence>MVLIPGSLKNLEALIPIWKEMAKDPTCNIILFCMCWVGRWCGASTSPTYLVILSCSDLITVTDATRLRG</sequence>
<dbReference type="EMBL" id="MVGT01000169">
    <property type="protein sequence ID" value="OVA19835.1"/>
    <property type="molecule type" value="Genomic_DNA"/>
</dbReference>
<organism evidence="1 2">
    <name type="scientific">Macleaya cordata</name>
    <name type="common">Five-seeded plume-poppy</name>
    <name type="synonym">Bocconia cordata</name>
    <dbReference type="NCBI Taxonomy" id="56857"/>
    <lineage>
        <taxon>Eukaryota</taxon>
        <taxon>Viridiplantae</taxon>
        <taxon>Streptophyta</taxon>
        <taxon>Embryophyta</taxon>
        <taxon>Tracheophyta</taxon>
        <taxon>Spermatophyta</taxon>
        <taxon>Magnoliopsida</taxon>
        <taxon>Ranunculales</taxon>
        <taxon>Papaveraceae</taxon>
        <taxon>Papaveroideae</taxon>
        <taxon>Macleaya</taxon>
    </lineage>
</organism>
<accession>A0A200RAU2</accession>
<evidence type="ECO:0000313" key="2">
    <source>
        <dbReference type="Proteomes" id="UP000195402"/>
    </source>
</evidence>
<gene>
    <name evidence="1" type="ORF">BVC80_1689g23</name>
</gene>
<name>A0A200RAU2_MACCD</name>
<dbReference type="InParanoid" id="A0A200RAU2"/>
<dbReference type="Proteomes" id="UP000195402">
    <property type="component" value="Unassembled WGS sequence"/>
</dbReference>
<comment type="caution">
    <text evidence="1">The sequence shown here is derived from an EMBL/GenBank/DDBJ whole genome shotgun (WGS) entry which is preliminary data.</text>
</comment>
<evidence type="ECO:0000313" key="1">
    <source>
        <dbReference type="EMBL" id="OVA19835.1"/>
    </source>
</evidence>
<reference evidence="1 2" key="1">
    <citation type="journal article" date="2017" name="Mol. Plant">
        <title>The Genome of Medicinal Plant Macleaya cordata Provides New Insights into Benzylisoquinoline Alkaloids Metabolism.</title>
        <authorList>
            <person name="Liu X."/>
            <person name="Liu Y."/>
            <person name="Huang P."/>
            <person name="Ma Y."/>
            <person name="Qing Z."/>
            <person name="Tang Q."/>
            <person name="Cao H."/>
            <person name="Cheng P."/>
            <person name="Zheng Y."/>
            <person name="Yuan Z."/>
            <person name="Zhou Y."/>
            <person name="Liu J."/>
            <person name="Tang Z."/>
            <person name="Zhuo Y."/>
            <person name="Zhang Y."/>
            <person name="Yu L."/>
            <person name="Huang J."/>
            <person name="Yang P."/>
            <person name="Peng Q."/>
            <person name="Zhang J."/>
            <person name="Jiang W."/>
            <person name="Zhang Z."/>
            <person name="Lin K."/>
            <person name="Ro D.K."/>
            <person name="Chen X."/>
            <person name="Xiong X."/>
            <person name="Shang Y."/>
            <person name="Huang S."/>
            <person name="Zeng J."/>
        </authorList>
    </citation>
    <scope>NUCLEOTIDE SEQUENCE [LARGE SCALE GENOMIC DNA]</scope>
    <source>
        <strain evidence="2">cv. BLH2017</strain>
        <tissue evidence="1">Root</tissue>
    </source>
</reference>
<proteinExistence type="predicted"/>
<dbReference type="AlphaFoldDB" id="A0A200RAU2"/>
<protein>
    <submittedName>
        <fullName evidence="1">Uncharacterized protein</fullName>
    </submittedName>
</protein>
<keyword evidence="2" id="KW-1185">Reference proteome</keyword>